<feature type="region of interest" description="Disordered" evidence="1">
    <location>
        <begin position="358"/>
        <end position="387"/>
    </location>
</feature>
<evidence type="ECO:0000313" key="2">
    <source>
        <dbReference type="EMBL" id="OMO98677.1"/>
    </source>
</evidence>
<dbReference type="PANTHER" id="PTHR31973">
    <property type="entry name" value="POLYPROTEIN, PUTATIVE-RELATED"/>
    <property type="match status" value="1"/>
</dbReference>
<reference evidence="3" key="1">
    <citation type="submission" date="2013-09" db="EMBL/GenBank/DDBJ databases">
        <title>Corchorus olitorius genome sequencing.</title>
        <authorList>
            <person name="Alam M."/>
            <person name="Haque M.S."/>
            <person name="Islam M.S."/>
            <person name="Emdad E.M."/>
            <person name="Islam M.M."/>
            <person name="Ahmed B."/>
            <person name="Halim A."/>
            <person name="Hossen Q.M.M."/>
            <person name="Hossain M.Z."/>
            <person name="Ahmed R."/>
            <person name="Khan M.M."/>
            <person name="Islam R."/>
            <person name="Rashid M.M."/>
            <person name="Khan S.A."/>
            <person name="Rahman M.S."/>
            <person name="Alam M."/>
            <person name="Yahiya A.S."/>
            <person name="Khan M.S."/>
            <person name="Azam M.S."/>
            <person name="Haque T."/>
            <person name="Lashkar M.Z.H."/>
            <person name="Akhand A.I."/>
            <person name="Morshed G."/>
            <person name="Roy S."/>
            <person name="Uddin K.S."/>
            <person name="Rabeya T."/>
            <person name="Hossain A.S."/>
            <person name="Chowdhury A."/>
            <person name="Snigdha A.R."/>
            <person name="Mortoza M.S."/>
            <person name="Matin S.A."/>
            <person name="Hoque S.M.E."/>
            <person name="Islam M.K."/>
            <person name="Roy D.K."/>
            <person name="Haider R."/>
            <person name="Moosa M.M."/>
            <person name="Elias S.M."/>
            <person name="Hasan A.M."/>
            <person name="Jahan S."/>
            <person name="Shafiuddin M."/>
            <person name="Mahmood N."/>
            <person name="Shommy N.S."/>
        </authorList>
    </citation>
    <scope>NUCLEOTIDE SEQUENCE [LARGE SCALE GENOMIC DNA]</scope>
    <source>
        <strain evidence="3">cv. O-4</strain>
    </source>
</reference>
<protein>
    <submittedName>
        <fullName evidence="2">Uncharacterized protein</fullName>
    </submittedName>
</protein>
<proteinExistence type="predicted"/>
<name>A0A1R3JVJ5_9ROSI</name>
<feature type="region of interest" description="Disordered" evidence="1">
    <location>
        <begin position="173"/>
        <end position="343"/>
    </location>
</feature>
<organism evidence="2 3">
    <name type="scientific">Corchorus olitorius</name>
    <dbReference type="NCBI Taxonomy" id="93759"/>
    <lineage>
        <taxon>Eukaryota</taxon>
        <taxon>Viridiplantae</taxon>
        <taxon>Streptophyta</taxon>
        <taxon>Embryophyta</taxon>
        <taxon>Tracheophyta</taxon>
        <taxon>Spermatophyta</taxon>
        <taxon>Magnoliopsida</taxon>
        <taxon>eudicotyledons</taxon>
        <taxon>Gunneridae</taxon>
        <taxon>Pentapetalae</taxon>
        <taxon>rosids</taxon>
        <taxon>malvids</taxon>
        <taxon>Malvales</taxon>
        <taxon>Malvaceae</taxon>
        <taxon>Grewioideae</taxon>
        <taxon>Apeibeae</taxon>
        <taxon>Corchorus</taxon>
    </lineage>
</organism>
<comment type="caution">
    <text evidence="2">The sequence shown here is derived from an EMBL/GenBank/DDBJ whole genome shotgun (WGS) entry which is preliminary data.</text>
</comment>
<keyword evidence="3" id="KW-1185">Reference proteome</keyword>
<dbReference type="Proteomes" id="UP000187203">
    <property type="component" value="Unassembled WGS sequence"/>
</dbReference>
<dbReference type="AlphaFoldDB" id="A0A1R3JVJ5"/>
<accession>A0A1R3JVJ5</accession>
<dbReference type="EMBL" id="AWUE01015287">
    <property type="protein sequence ID" value="OMO98677.1"/>
    <property type="molecule type" value="Genomic_DNA"/>
</dbReference>
<sequence length="387" mass="42880">MAKERFEDLKRAVTEELSSSEHRNCARHVYANWSGKALNKEYEQAYWGIVKAGSEPEWQARVDALIAKNEPVGKELMLEDKNPRAWTRAFFGEHAKCDMVDINICESFNSILLDARRKSMPCCHAISAIWKTGGDPDKFLDPSYSKETYLRAYQYSLHPINGSHEWRKLDREKLLPPLTERQKPGRPKHNRRKGPEDKNLRHGTGRKGTIITCGNCHAQGHNKRGCKNPPKARVGKKQNQATKGPAQATAPSKGPANSTARTKGPAQATAPSKGPPRRVSKATSTQTALPDIKIRENIAVSKAQSQPMQSAAADKAKGKKKMDQPEVRFKKKSTKGMGLYPNKDGTSTFYNAFDFGNSSRGAAIGTKRGKTSNADPVGTQESVKKQK</sequence>
<evidence type="ECO:0000313" key="3">
    <source>
        <dbReference type="Proteomes" id="UP000187203"/>
    </source>
</evidence>
<gene>
    <name evidence="2" type="ORF">COLO4_13768</name>
</gene>
<dbReference type="OrthoDB" id="998385at2759"/>
<dbReference type="PANTHER" id="PTHR31973:SF187">
    <property type="entry name" value="MUTATOR TRANSPOSASE MUDRA PROTEIN"/>
    <property type="match status" value="1"/>
</dbReference>
<evidence type="ECO:0000256" key="1">
    <source>
        <dbReference type="SAM" id="MobiDB-lite"/>
    </source>
</evidence>